<dbReference type="SUPFAM" id="SSF103506">
    <property type="entry name" value="Mitochondrial carrier"/>
    <property type="match status" value="1"/>
</dbReference>
<dbReference type="GO" id="GO:0006843">
    <property type="term" value="P:mitochondrial citrate transmembrane transport"/>
    <property type="evidence" value="ECO:0007669"/>
    <property type="project" value="TreeGrafter"/>
</dbReference>
<sequence length="273" mass="30274">MEGISGIGLFMAQGATLHMLETSTLGMPLEVWKTYMVRNPNLNTIQSFRSIYNNGVTRFWDGLSAKLFDACTKGAVLVSTKECVNNFLLSRDYDSTFAGFISGTTGGMAQAIITGPCTFMVTARVSNRDQGYLKTFRTVLKVRGFTGLYIGYWAVVTRQATNWASRQGFTEYFRSKFRNANNGSPLEYKQEIASGIMGGALSAWNHPVDLIRIKMQGSVIDGKRLKAFKIITDVLKTHGIIGLYQGVLPRMGLAIWQCLFMVTGIKLLGNRQN</sequence>
<evidence type="ECO:0000313" key="6">
    <source>
        <dbReference type="EMBL" id="SIO73424.1"/>
    </source>
</evidence>
<dbReference type="AlphaFoldDB" id="A0A1N6LX34"/>
<accession>A0A1N6LX34</accession>
<evidence type="ECO:0000256" key="5">
    <source>
        <dbReference type="RuleBase" id="RU000488"/>
    </source>
</evidence>
<dbReference type="GeneID" id="24423641"/>
<reference evidence="6 7" key="3">
    <citation type="journal article" date="2016" name="Sci. Rep.">
        <title>Genome-wide diversity and gene expression profiling of Babesia microti isolates identify polymorphic genes that mediate host-pathogen interactions.</title>
        <authorList>
            <person name="Silva J.C."/>
            <person name="Cornillot E."/>
            <person name="McCracken C."/>
            <person name="Usmani-Brown S."/>
            <person name="Dwivedi A."/>
            <person name="Ifeonu O.O."/>
            <person name="Crabtree J."/>
            <person name="Gotia H.T."/>
            <person name="Virji A.Z."/>
            <person name="Reynes C."/>
            <person name="Colinge J."/>
            <person name="Kumar V."/>
            <person name="Lawres L."/>
            <person name="Pazzi J.E."/>
            <person name="Pablo J.V."/>
            <person name="Hung C."/>
            <person name="Brancato J."/>
            <person name="Kumari P."/>
            <person name="Orvis J."/>
            <person name="Tretina K."/>
            <person name="Chibucos M."/>
            <person name="Ott S."/>
            <person name="Sadzewicz L."/>
            <person name="Sengamalay N."/>
            <person name="Shetty A.C."/>
            <person name="Su Q."/>
            <person name="Tallon L."/>
            <person name="Fraser C.M."/>
            <person name="Frutos R."/>
            <person name="Molina D.M."/>
            <person name="Krause P.J."/>
            <person name="Ben Mamoun C."/>
        </authorList>
    </citation>
    <scope>NUCLEOTIDE SEQUENCE [LARGE SCALE GENOMIC DNA]</scope>
    <source>
        <strain evidence="6 7">RI</strain>
    </source>
</reference>
<dbReference type="EMBL" id="FO082871">
    <property type="protein sequence ID" value="SIO73424.1"/>
    <property type="molecule type" value="Genomic_DNA"/>
</dbReference>
<organism evidence="6 7">
    <name type="scientific">Babesia microti (strain RI)</name>
    <dbReference type="NCBI Taxonomy" id="1133968"/>
    <lineage>
        <taxon>Eukaryota</taxon>
        <taxon>Sar</taxon>
        <taxon>Alveolata</taxon>
        <taxon>Apicomplexa</taxon>
        <taxon>Aconoidasida</taxon>
        <taxon>Piroplasmida</taxon>
        <taxon>Babesiidae</taxon>
        <taxon>Babesia</taxon>
    </lineage>
</organism>
<dbReference type="GO" id="GO:0016020">
    <property type="term" value="C:membrane"/>
    <property type="evidence" value="ECO:0007669"/>
    <property type="project" value="UniProtKB-SubCell"/>
</dbReference>
<keyword evidence="3 4" id="KW-0472">Membrane</keyword>
<reference evidence="6 7" key="1">
    <citation type="journal article" date="2012" name="Nucleic Acids Res.">
        <title>Sequencing of the smallest Apicomplexan genome from the human pathogen Babesia microti.</title>
        <authorList>
            <person name="Cornillot E."/>
            <person name="Hadj-Kaddour K."/>
            <person name="Dassouli A."/>
            <person name="Noel B."/>
            <person name="Ranwez V."/>
            <person name="Vacherie B."/>
            <person name="Augagneur Y."/>
            <person name="Bres V."/>
            <person name="Duclos A."/>
            <person name="Randazzo S."/>
            <person name="Carcy B."/>
            <person name="Debierre-Grockiego F."/>
            <person name="Delbecq S."/>
            <person name="Moubri-Menage K."/>
            <person name="Shams-Eldin H."/>
            <person name="Usmani-Brown S."/>
            <person name="Bringaud F."/>
            <person name="Wincker P."/>
            <person name="Vivares C.P."/>
            <person name="Schwarz R.T."/>
            <person name="Schetters T.P."/>
            <person name="Krause P.J."/>
            <person name="Gorenflot A."/>
            <person name="Berry V."/>
            <person name="Barbe V."/>
            <person name="Ben Mamoun C."/>
        </authorList>
    </citation>
    <scope>NUCLEOTIDE SEQUENCE [LARGE SCALE GENOMIC DNA]</scope>
    <source>
        <strain evidence="6 7">RI</strain>
    </source>
</reference>
<dbReference type="GO" id="GO:0005739">
    <property type="term" value="C:mitochondrion"/>
    <property type="evidence" value="ECO:0007669"/>
    <property type="project" value="TreeGrafter"/>
</dbReference>
<protein>
    <submittedName>
        <fullName evidence="6">Mitochondrial DNA replication protein YHM2</fullName>
    </submittedName>
</protein>
<dbReference type="VEuPathDB" id="PiroplasmaDB:BMR1_01G02845"/>
<dbReference type="KEGG" id="bmic:BMR1_01G02845"/>
<dbReference type="GO" id="GO:0015742">
    <property type="term" value="P:alpha-ketoglutarate transport"/>
    <property type="evidence" value="ECO:0007669"/>
    <property type="project" value="TreeGrafter"/>
</dbReference>
<dbReference type="PANTHER" id="PTHR46982">
    <property type="entry name" value="CITRATE/OXOGLUTARATE CARRIER PROTEIN"/>
    <property type="match status" value="1"/>
</dbReference>
<dbReference type="InterPro" id="IPR018108">
    <property type="entry name" value="MCP_transmembrane"/>
</dbReference>
<gene>
    <name evidence="6" type="ORF">BMR1_01G02845</name>
</gene>
<comment type="similarity">
    <text evidence="5">Belongs to the mitochondrial carrier (TC 2.A.29) family.</text>
</comment>
<dbReference type="PANTHER" id="PTHR46982:SF1">
    <property type="entry name" value="CITRATE_OXOGLUTARATE CARRIER PROTEIN"/>
    <property type="match status" value="1"/>
</dbReference>
<dbReference type="Gene3D" id="1.50.40.10">
    <property type="entry name" value="Mitochondrial carrier domain"/>
    <property type="match status" value="2"/>
</dbReference>
<reference evidence="6 7" key="2">
    <citation type="journal article" date="2013" name="PLoS ONE">
        <title>Whole genome mapping and re-organization of the nuclear and mitochondrial genomes of Babesia microti isolates.</title>
        <authorList>
            <person name="Cornillot E."/>
            <person name="Dassouli A."/>
            <person name="Garg A."/>
            <person name="Pachikara N."/>
            <person name="Randazzo S."/>
            <person name="Depoix D."/>
            <person name="Carcy B."/>
            <person name="Delbecq S."/>
            <person name="Frutos R."/>
            <person name="Silva J.C."/>
            <person name="Sutton R."/>
            <person name="Krause P.J."/>
            <person name="Mamoun C.B."/>
        </authorList>
    </citation>
    <scope>NUCLEOTIDE SEQUENCE [LARGE SCALE GENOMIC DNA]</scope>
    <source>
        <strain evidence="6 7">RI</strain>
    </source>
</reference>
<evidence type="ECO:0000256" key="3">
    <source>
        <dbReference type="ARBA" id="ARBA00023136"/>
    </source>
</evidence>
<feature type="repeat" description="Solcar" evidence="4">
    <location>
        <begin position="186"/>
        <end position="271"/>
    </location>
</feature>
<evidence type="ECO:0000256" key="2">
    <source>
        <dbReference type="ARBA" id="ARBA00022692"/>
    </source>
</evidence>
<dbReference type="GO" id="GO:0005371">
    <property type="term" value="F:tricarboxylate secondary active transmembrane transporter activity"/>
    <property type="evidence" value="ECO:0007669"/>
    <property type="project" value="TreeGrafter"/>
</dbReference>
<evidence type="ECO:0000256" key="1">
    <source>
        <dbReference type="ARBA" id="ARBA00004141"/>
    </source>
</evidence>
<keyword evidence="7" id="KW-1185">Reference proteome</keyword>
<dbReference type="OrthoDB" id="10253709at2759"/>
<dbReference type="InterPro" id="IPR053017">
    <property type="entry name" value="Mito_Cit/Oxoglu_Carrier"/>
</dbReference>
<evidence type="ECO:0000313" key="7">
    <source>
        <dbReference type="Proteomes" id="UP000002899"/>
    </source>
</evidence>
<dbReference type="InterPro" id="IPR023395">
    <property type="entry name" value="MCP_dom_sf"/>
</dbReference>
<dbReference type="RefSeq" id="XP_021337523.1">
    <property type="nucleotide sequence ID" value="XM_021482934.1"/>
</dbReference>
<dbReference type="Pfam" id="PF00153">
    <property type="entry name" value="Mito_carr"/>
    <property type="match status" value="3"/>
</dbReference>
<keyword evidence="5" id="KW-0813">Transport</keyword>
<evidence type="ECO:0000256" key="4">
    <source>
        <dbReference type="PROSITE-ProRule" id="PRU00282"/>
    </source>
</evidence>
<feature type="repeat" description="Solcar" evidence="4">
    <location>
        <begin position="94"/>
        <end position="176"/>
    </location>
</feature>
<proteinExistence type="inferred from homology"/>
<dbReference type="Proteomes" id="UP000002899">
    <property type="component" value="Chromosome I"/>
</dbReference>
<comment type="subcellular location">
    <subcellularLocation>
        <location evidence="1">Membrane</location>
        <topology evidence="1">Multi-pass membrane protein</topology>
    </subcellularLocation>
</comment>
<name>A0A1N6LX34_BABMR</name>
<dbReference type="PROSITE" id="PS50920">
    <property type="entry name" value="SOLCAR"/>
    <property type="match status" value="2"/>
</dbReference>
<keyword evidence="2 4" id="KW-0812">Transmembrane</keyword>